<reference evidence="2 3" key="1">
    <citation type="submission" date="2018-06" db="EMBL/GenBank/DDBJ databases">
        <title>Genomic Encyclopedia of Type Strains, Phase IV (KMG-IV): sequencing the most valuable type-strain genomes for metagenomic binning, comparative biology and taxonomic classification.</title>
        <authorList>
            <person name="Goeker M."/>
        </authorList>
    </citation>
    <scope>NUCLEOTIDE SEQUENCE [LARGE SCALE GENOMIC DNA]</scope>
    <source>
        <strain evidence="2 3">DSM 24875</strain>
    </source>
</reference>
<dbReference type="Proteomes" id="UP000253529">
    <property type="component" value="Unassembled WGS sequence"/>
</dbReference>
<dbReference type="EMBL" id="QNRK01000004">
    <property type="protein sequence ID" value="RBP16737.1"/>
    <property type="molecule type" value="Genomic_DNA"/>
</dbReference>
<evidence type="ECO:0000313" key="3">
    <source>
        <dbReference type="Proteomes" id="UP000253529"/>
    </source>
</evidence>
<dbReference type="AlphaFoldDB" id="A0A366FQ97"/>
<dbReference type="RefSeq" id="WP_113887985.1">
    <property type="nucleotide sequence ID" value="NZ_QNRK01000004.1"/>
</dbReference>
<name>A0A366FQ97_9HYPH</name>
<dbReference type="InterPro" id="IPR018968">
    <property type="entry name" value="Phasin"/>
</dbReference>
<dbReference type="Pfam" id="PF09361">
    <property type="entry name" value="Phasin_2"/>
    <property type="match status" value="1"/>
</dbReference>
<keyword evidence="3" id="KW-1185">Reference proteome</keyword>
<organism evidence="2 3">
    <name type="scientific">Roseiarcus fermentans</name>
    <dbReference type="NCBI Taxonomy" id="1473586"/>
    <lineage>
        <taxon>Bacteria</taxon>
        <taxon>Pseudomonadati</taxon>
        <taxon>Pseudomonadota</taxon>
        <taxon>Alphaproteobacteria</taxon>
        <taxon>Hyphomicrobiales</taxon>
        <taxon>Roseiarcaceae</taxon>
        <taxon>Roseiarcus</taxon>
    </lineage>
</organism>
<accession>A0A366FQ97</accession>
<evidence type="ECO:0000313" key="2">
    <source>
        <dbReference type="EMBL" id="RBP16737.1"/>
    </source>
</evidence>
<proteinExistence type="predicted"/>
<comment type="caution">
    <text evidence="2">The sequence shown here is derived from an EMBL/GenBank/DDBJ whole genome shotgun (WGS) entry which is preliminary data.</text>
</comment>
<feature type="domain" description="Phasin" evidence="1">
    <location>
        <begin position="9"/>
        <end position="106"/>
    </location>
</feature>
<sequence length="113" mass="12269">MASTPNFVEMQDFSKQQFEAITSASSTLTKGLQDLAVESTDYTKKAFAAGTETFEKLLGAKSLEAAIQIQSDYAKQSYEGFVAQSSKMSELLAKFASEAMKPVTAAYANFQPK</sequence>
<dbReference type="OrthoDB" id="7678100at2"/>
<protein>
    <submittedName>
        <fullName evidence="2">Phasin protein</fullName>
    </submittedName>
</protein>
<evidence type="ECO:0000259" key="1">
    <source>
        <dbReference type="Pfam" id="PF09361"/>
    </source>
</evidence>
<gene>
    <name evidence="2" type="ORF">DFR50_10414</name>
</gene>